<comment type="caution">
    <text evidence="5">The sequence shown here is derived from an EMBL/GenBank/DDBJ whole genome shotgun (WGS) entry which is preliminary data.</text>
</comment>
<keyword evidence="2" id="KW-0012">Acyltransferase</keyword>
<dbReference type="Pfam" id="PF07167">
    <property type="entry name" value="PhaC_N"/>
    <property type="match status" value="1"/>
</dbReference>
<feature type="domain" description="Poly-beta-hydroxybutyrate polymerase N-terminal" evidence="4">
    <location>
        <begin position="38"/>
        <end position="74"/>
    </location>
</feature>
<dbReference type="PANTHER" id="PTHR36837">
    <property type="entry name" value="POLY(3-HYDROXYALKANOATE) POLYMERASE SUBUNIT PHAC"/>
    <property type="match status" value="1"/>
</dbReference>
<organism evidence="5 6">
    <name type="scientific">Pseudoduganella buxea</name>
    <dbReference type="NCBI Taxonomy" id="1949069"/>
    <lineage>
        <taxon>Bacteria</taxon>
        <taxon>Pseudomonadati</taxon>
        <taxon>Pseudomonadota</taxon>
        <taxon>Betaproteobacteria</taxon>
        <taxon>Burkholderiales</taxon>
        <taxon>Oxalobacteraceae</taxon>
        <taxon>Telluria group</taxon>
        <taxon>Pseudoduganella</taxon>
    </lineage>
</organism>
<keyword evidence="6" id="KW-1185">Reference proteome</keyword>
<dbReference type="InterPro" id="IPR029058">
    <property type="entry name" value="AB_hydrolase_fold"/>
</dbReference>
<dbReference type="Pfam" id="PF12551">
    <property type="entry name" value="PHBC_N"/>
    <property type="match status" value="1"/>
</dbReference>
<dbReference type="Gene3D" id="3.40.50.1820">
    <property type="entry name" value="alpha/beta hydrolase"/>
    <property type="match status" value="1"/>
</dbReference>
<feature type="domain" description="Poly-beta-hydroxybutyrate polymerase N-terminal" evidence="3">
    <location>
        <begin position="123"/>
        <end position="293"/>
    </location>
</feature>
<keyword evidence="1" id="KW-0808">Transferase</keyword>
<proteinExistence type="predicted"/>
<dbReference type="EMBL" id="BMKG01000008">
    <property type="protein sequence ID" value="GGB99638.1"/>
    <property type="molecule type" value="Genomic_DNA"/>
</dbReference>
<gene>
    <name evidence="5" type="primary">phbC</name>
    <name evidence="5" type="ORF">GCM10011572_21980</name>
</gene>
<protein>
    <submittedName>
        <fullName evidence="5">Poly-beta-hydroxybutyrate polymerase</fullName>
    </submittedName>
</protein>
<dbReference type="RefSeq" id="WP_188915958.1">
    <property type="nucleotide sequence ID" value="NZ_BMKG01000008.1"/>
</dbReference>
<evidence type="ECO:0000259" key="4">
    <source>
        <dbReference type="Pfam" id="PF12551"/>
    </source>
</evidence>
<dbReference type="InterPro" id="IPR022211">
    <property type="entry name" value="PHBC_N"/>
</dbReference>
<name>A0ABQ1KHN7_9BURK</name>
<dbReference type="Proteomes" id="UP000622638">
    <property type="component" value="Unassembled WGS sequence"/>
</dbReference>
<dbReference type="InterPro" id="IPR010941">
    <property type="entry name" value="PhaC_N"/>
</dbReference>
<evidence type="ECO:0000313" key="5">
    <source>
        <dbReference type="EMBL" id="GGB99638.1"/>
    </source>
</evidence>
<sequence length="609" mass="66895">MTRVPAFPSCDLQREGSAWQGGVLHRDPEAANTSITPDLLLNGALARLTGAVSPAALAVAWFDWTTHLLLSPAKQQQLLVQAADSTARWLRYAGQAALDAGRPQRTDDEGDSGPEPCIVPLAQDRRFVDPGWRQWPYNVLSQGFLLQQQWWHRATMGVRGVGHHHGEVVTFTARQLLDCLAPSNFVLTNPVVQAATLHHGGTNLLFGAMRAAADSVRLLAGAREGDPAHEYAPGRNLAVTPGSVVLRNELIELLRYEPVTRDVHAVPLLIVPAWIMKYYILDLSPHNSLVRYLVARGHTVYMISWKNPGPAERDLSMEDYRRLGVMAALDAITALGGPGRINACGYCLGGTLLSIAAAAMARDGDERLASMTLLAAQVDFTEPGELSLFIDESEVSFLEAAMWNQGYLDTRQMAGAFQLLRSNDLIWSRRLKHYLLNVPDRATDLMAWNADATRMPYRMHSEYLRQLFLQNDLANGRYLVDRRPVALTDIEAPVFAVGTLTDHVAPWRSVYKVVLLADTDVTFLLTSGGHNAGVVAPPGDSGRTWQMAEHRSDAAYIDPDRWHACVPVHEGSWWPAWEAWLARHAGPMVAAPPPVAGLGPAPGSYVLQP</sequence>
<evidence type="ECO:0000256" key="1">
    <source>
        <dbReference type="ARBA" id="ARBA00022679"/>
    </source>
</evidence>
<reference evidence="6" key="1">
    <citation type="journal article" date="2019" name="Int. J. Syst. Evol. Microbiol.">
        <title>The Global Catalogue of Microorganisms (GCM) 10K type strain sequencing project: providing services to taxonomists for standard genome sequencing and annotation.</title>
        <authorList>
            <consortium name="The Broad Institute Genomics Platform"/>
            <consortium name="The Broad Institute Genome Sequencing Center for Infectious Disease"/>
            <person name="Wu L."/>
            <person name="Ma J."/>
        </authorList>
    </citation>
    <scope>NUCLEOTIDE SEQUENCE [LARGE SCALE GENOMIC DNA]</scope>
    <source>
        <strain evidence="6">CGMCC 1.15931</strain>
    </source>
</reference>
<dbReference type="InterPro" id="IPR051321">
    <property type="entry name" value="PHA/PHB_synthase"/>
</dbReference>
<evidence type="ECO:0000313" key="6">
    <source>
        <dbReference type="Proteomes" id="UP000622638"/>
    </source>
</evidence>
<dbReference type="PANTHER" id="PTHR36837:SF5">
    <property type="entry name" value="POLY-3-HYDROXYBUTYRATE SYNTHASE"/>
    <property type="match status" value="1"/>
</dbReference>
<dbReference type="SUPFAM" id="SSF53474">
    <property type="entry name" value="alpha/beta-Hydrolases"/>
    <property type="match status" value="1"/>
</dbReference>
<evidence type="ECO:0000256" key="2">
    <source>
        <dbReference type="ARBA" id="ARBA00023315"/>
    </source>
</evidence>
<accession>A0ABQ1KHN7</accession>
<evidence type="ECO:0000259" key="3">
    <source>
        <dbReference type="Pfam" id="PF07167"/>
    </source>
</evidence>